<sequence length="57" mass="6689">MSVITFYEKLPNDVLIQFYFEIKNNIDKGILSEAMYQELELIKDAALKRGLTILEKH</sequence>
<accession>A0ABW5PPL9</accession>
<name>A0ABW5PPL9_9BACI</name>
<evidence type="ECO:0008006" key="3">
    <source>
        <dbReference type="Google" id="ProtNLM"/>
    </source>
</evidence>
<gene>
    <name evidence="1" type="ORF">ACFSTF_05730</name>
</gene>
<comment type="caution">
    <text evidence="1">The sequence shown here is derived from an EMBL/GenBank/DDBJ whole genome shotgun (WGS) entry which is preliminary data.</text>
</comment>
<dbReference type="RefSeq" id="WP_181406349.1">
    <property type="nucleotide sequence ID" value="NZ_JBHUMR010000008.1"/>
</dbReference>
<evidence type="ECO:0000313" key="1">
    <source>
        <dbReference type="EMBL" id="MFD2616807.1"/>
    </source>
</evidence>
<reference evidence="2" key="1">
    <citation type="journal article" date="2019" name="Int. J. Syst. Evol. Microbiol.">
        <title>The Global Catalogue of Microorganisms (GCM) 10K type strain sequencing project: providing services to taxonomists for standard genome sequencing and annotation.</title>
        <authorList>
            <consortium name="The Broad Institute Genomics Platform"/>
            <consortium name="The Broad Institute Genome Sequencing Center for Infectious Disease"/>
            <person name="Wu L."/>
            <person name="Ma J."/>
        </authorList>
    </citation>
    <scope>NUCLEOTIDE SEQUENCE [LARGE SCALE GENOMIC DNA]</scope>
    <source>
        <strain evidence="2">TISTR 2241</strain>
    </source>
</reference>
<protein>
    <recommendedName>
        <fullName evidence="3">Sporulation histidine kinase inhibitor Sda</fullName>
    </recommendedName>
</protein>
<dbReference type="EMBL" id="JBHUMR010000008">
    <property type="protein sequence ID" value="MFD2616807.1"/>
    <property type="molecule type" value="Genomic_DNA"/>
</dbReference>
<organism evidence="1 2">
    <name type="scientific">Terrilactibacillus laevilacticus</name>
    <dbReference type="NCBI Taxonomy" id="1380157"/>
    <lineage>
        <taxon>Bacteria</taxon>
        <taxon>Bacillati</taxon>
        <taxon>Bacillota</taxon>
        <taxon>Bacilli</taxon>
        <taxon>Bacillales</taxon>
        <taxon>Bacillaceae</taxon>
        <taxon>Terrilactibacillus</taxon>
    </lineage>
</organism>
<dbReference type="Proteomes" id="UP001597458">
    <property type="component" value="Unassembled WGS sequence"/>
</dbReference>
<proteinExistence type="predicted"/>
<evidence type="ECO:0000313" key="2">
    <source>
        <dbReference type="Proteomes" id="UP001597458"/>
    </source>
</evidence>
<keyword evidence="2" id="KW-1185">Reference proteome</keyword>